<evidence type="ECO:0000313" key="4">
    <source>
        <dbReference type="Proteomes" id="UP001372338"/>
    </source>
</evidence>
<evidence type="ECO:0000256" key="1">
    <source>
        <dbReference type="SAM" id="MobiDB-lite"/>
    </source>
</evidence>
<dbReference type="EMBL" id="JAYWIO010000158">
    <property type="protein sequence ID" value="KAK7231132.1"/>
    <property type="molecule type" value="Genomic_DNA"/>
</dbReference>
<protein>
    <submittedName>
        <fullName evidence="3">Uncharacterized protein</fullName>
    </submittedName>
</protein>
<evidence type="ECO:0000313" key="3">
    <source>
        <dbReference type="EMBL" id="KAK7235897.1"/>
    </source>
</evidence>
<evidence type="ECO:0000313" key="2">
    <source>
        <dbReference type="EMBL" id="KAK7231132.1"/>
    </source>
</evidence>
<dbReference type="Proteomes" id="UP001372338">
    <property type="component" value="Unassembled WGS sequence"/>
</dbReference>
<organism evidence="3 4">
    <name type="scientific">Crotalaria pallida</name>
    <name type="common">Smooth rattlebox</name>
    <name type="synonym">Crotalaria striata</name>
    <dbReference type="NCBI Taxonomy" id="3830"/>
    <lineage>
        <taxon>Eukaryota</taxon>
        <taxon>Viridiplantae</taxon>
        <taxon>Streptophyta</taxon>
        <taxon>Embryophyta</taxon>
        <taxon>Tracheophyta</taxon>
        <taxon>Spermatophyta</taxon>
        <taxon>Magnoliopsida</taxon>
        <taxon>eudicotyledons</taxon>
        <taxon>Gunneridae</taxon>
        <taxon>Pentapetalae</taxon>
        <taxon>rosids</taxon>
        <taxon>fabids</taxon>
        <taxon>Fabales</taxon>
        <taxon>Fabaceae</taxon>
        <taxon>Papilionoideae</taxon>
        <taxon>50 kb inversion clade</taxon>
        <taxon>genistoids sensu lato</taxon>
        <taxon>core genistoids</taxon>
        <taxon>Crotalarieae</taxon>
        <taxon>Crotalaria</taxon>
    </lineage>
</organism>
<keyword evidence="4" id="KW-1185">Reference proteome</keyword>
<reference evidence="3 4" key="1">
    <citation type="submission" date="2024-01" db="EMBL/GenBank/DDBJ databases">
        <title>The genomes of 5 underutilized Papilionoideae crops provide insights into root nodulation and disease resistanc.</title>
        <authorList>
            <person name="Yuan L."/>
        </authorList>
    </citation>
    <scope>NUCLEOTIDE SEQUENCE [LARGE SCALE GENOMIC DNA]</scope>
    <source>
        <strain evidence="3">ZHUSHIDOU_FW_LH</strain>
        <tissue evidence="3">Leaf</tissue>
    </source>
</reference>
<sequence length="275" mass="30563">MSSLKTKTFSSQRVCTSKREFDRCHGDKLRSDAFIVTKSSSASHWGEITELPFSLFHTRNIVAVVASLPLPPGIEIKSELKPRLREIFKRGNSTIEQEACYAMGTQWNWHSVCAAMIVSSSCSLMPLRLLELALIGKEIRLPDGEKRTNLRSLVGYQHERLISGGIEGIKMGGEPEHCSMAMLPFPSWVLLGWPVRSQSSITAVSWPRAFLLPLLIQSKGRFSIKKGSGKFARVSKVLSPTGKVVFEASNLELEKEKEEGMVVPEEGQSEEEKSA</sequence>
<comment type="caution">
    <text evidence="3">The sequence shown here is derived from an EMBL/GenBank/DDBJ whole genome shotgun (WGS) entry which is preliminary data.</text>
</comment>
<accession>A0AAN9DTW9</accession>
<feature type="region of interest" description="Disordered" evidence="1">
    <location>
        <begin position="256"/>
        <end position="275"/>
    </location>
</feature>
<proteinExistence type="predicted"/>
<name>A0AAN9DTW9_CROPI</name>
<dbReference type="AlphaFoldDB" id="A0AAN9DTW9"/>
<gene>
    <name evidence="3" type="ORF">RIF29_45992</name>
    <name evidence="2" type="ORF">RIF29_48440</name>
</gene>
<dbReference type="EMBL" id="JAYWIO010000040">
    <property type="protein sequence ID" value="KAK7235897.1"/>
    <property type="molecule type" value="Genomic_DNA"/>
</dbReference>